<evidence type="ECO:0000256" key="6">
    <source>
        <dbReference type="SAM" id="SignalP"/>
    </source>
</evidence>
<dbReference type="InterPro" id="IPR035914">
    <property type="entry name" value="Sperma_CUB_dom_sf"/>
</dbReference>
<dbReference type="GeneTree" id="ENSGT00530000069597"/>
<evidence type="ECO:0000256" key="4">
    <source>
        <dbReference type="SAM" id="MobiDB-lite"/>
    </source>
</evidence>
<feature type="signal peptide" evidence="6">
    <location>
        <begin position="1"/>
        <end position="20"/>
    </location>
</feature>
<evidence type="ECO:0000313" key="9">
    <source>
        <dbReference type="Proteomes" id="UP000007875"/>
    </source>
</evidence>
<dbReference type="Proteomes" id="UP000007875">
    <property type="component" value="Unassembled WGS sequence"/>
</dbReference>
<dbReference type="Ensembl" id="ENSCSAVT00000018593.1">
    <property type="protein sequence ID" value="ENSCSAVP00000018393.1"/>
    <property type="gene ID" value="ENSCSAVG00000010801.1"/>
</dbReference>
<feature type="compositionally biased region" description="Polar residues" evidence="4">
    <location>
        <begin position="345"/>
        <end position="367"/>
    </location>
</feature>
<dbReference type="Pfam" id="PF00431">
    <property type="entry name" value="CUB"/>
    <property type="match status" value="1"/>
</dbReference>
<comment type="caution">
    <text evidence="3">Lacks conserved residue(s) required for the propagation of feature annotation.</text>
</comment>
<dbReference type="CDD" id="cd00041">
    <property type="entry name" value="CUB"/>
    <property type="match status" value="1"/>
</dbReference>
<name>H2ZLC7_CIOSA</name>
<dbReference type="InterPro" id="IPR000859">
    <property type="entry name" value="CUB_dom"/>
</dbReference>
<keyword evidence="5" id="KW-1133">Transmembrane helix</keyword>
<reference evidence="8" key="2">
    <citation type="submission" date="2025-08" db="UniProtKB">
        <authorList>
            <consortium name="Ensembl"/>
        </authorList>
    </citation>
    <scope>IDENTIFICATION</scope>
</reference>
<reference evidence="9" key="1">
    <citation type="submission" date="2003-08" db="EMBL/GenBank/DDBJ databases">
        <authorList>
            <person name="Birren B."/>
            <person name="Nusbaum C."/>
            <person name="Abebe A."/>
            <person name="Abouelleil A."/>
            <person name="Adekoya E."/>
            <person name="Ait-zahra M."/>
            <person name="Allen N."/>
            <person name="Allen T."/>
            <person name="An P."/>
            <person name="Anderson M."/>
            <person name="Anderson S."/>
            <person name="Arachchi H."/>
            <person name="Armbruster J."/>
            <person name="Bachantsang P."/>
            <person name="Baldwin J."/>
            <person name="Barry A."/>
            <person name="Bayul T."/>
            <person name="Blitshsteyn B."/>
            <person name="Bloom T."/>
            <person name="Blye J."/>
            <person name="Boguslavskiy L."/>
            <person name="Borowsky M."/>
            <person name="Boukhgalter B."/>
            <person name="Brunache A."/>
            <person name="Butler J."/>
            <person name="Calixte N."/>
            <person name="Calvo S."/>
            <person name="Camarata J."/>
            <person name="Campo K."/>
            <person name="Chang J."/>
            <person name="Cheshatsang Y."/>
            <person name="Citroen M."/>
            <person name="Collymore A."/>
            <person name="Considine T."/>
            <person name="Cook A."/>
            <person name="Cooke P."/>
            <person name="Corum B."/>
            <person name="Cuomo C."/>
            <person name="David R."/>
            <person name="Dawoe T."/>
            <person name="Degray S."/>
            <person name="Dodge S."/>
            <person name="Dooley K."/>
            <person name="Dorje P."/>
            <person name="Dorjee K."/>
            <person name="Dorris L."/>
            <person name="Duffey N."/>
            <person name="Dupes A."/>
            <person name="Elkins T."/>
            <person name="Engels R."/>
            <person name="Erickson J."/>
            <person name="Farina A."/>
            <person name="Faro S."/>
            <person name="Ferreira P."/>
            <person name="Fischer H."/>
            <person name="Fitzgerald M."/>
            <person name="Foley K."/>
            <person name="Gage D."/>
            <person name="Galagan J."/>
            <person name="Gearin G."/>
            <person name="Gnerre S."/>
            <person name="Gnirke A."/>
            <person name="Goyette A."/>
            <person name="Graham J."/>
            <person name="Grandbois E."/>
            <person name="Gyaltsen K."/>
            <person name="Hafez N."/>
            <person name="Hagopian D."/>
            <person name="Hagos B."/>
            <person name="Hall J."/>
            <person name="Hatcher B."/>
            <person name="Heller A."/>
            <person name="Higgins H."/>
            <person name="Honan T."/>
            <person name="Horn A."/>
            <person name="Houde N."/>
            <person name="Hughes L."/>
            <person name="Hulme W."/>
            <person name="Husby E."/>
            <person name="Iliev I."/>
            <person name="Jaffe D."/>
            <person name="Jones C."/>
            <person name="Kamal M."/>
            <person name="Kamat A."/>
            <person name="Kamvysselis M."/>
            <person name="Karlsson E."/>
            <person name="Kells C."/>
            <person name="Kieu A."/>
            <person name="Kisner P."/>
            <person name="Kodira C."/>
            <person name="Kulbokas E."/>
            <person name="Labutti K."/>
            <person name="Lama D."/>
            <person name="Landers T."/>
            <person name="Leger J."/>
            <person name="Levine S."/>
            <person name="Lewis D."/>
            <person name="Lewis T."/>
            <person name="Lindblad-toh K."/>
            <person name="Liu X."/>
            <person name="Lokyitsang T."/>
            <person name="Lokyitsang Y."/>
            <person name="Lucien O."/>
            <person name="Lui A."/>
            <person name="Ma L.J."/>
            <person name="Mabbitt R."/>
            <person name="Macdonald J."/>
            <person name="Maclean C."/>
            <person name="Major J."/>
            <person name="Manning J."/>
            <person name="Marabella R."/>
            <person name="Maru K."/>
            <person name="Matthews C."/>
            <person name="Mauceli E."/>
            <person name="Mccarthy M."/>
            <person name="Mcdonough S."/>
            <person name="Mcghee T."/>
            <person name="Meldrim J."/>
            <person name="Meneus L."/>
            <person name="Mesirov J."/>
            <person name="Mihalev A."/>
            <person name="Mihova T."/>
            <person name="Mikkelsen T."/>
            <person name="Mlenga V."/>
            <person name="Moru K."/>
            <person name="Mozes J."/>
            <person name="Mulrain L."/>
            <person name="Munson G."/>
            <person name="Naylor J."/>
            <person name="Newes C."/>
            <person name="Nguyen C."/>
            <person name="Nguyen N."/>
            <person name="Nguyen T."/>
            <person name="Nicol R."/>
            <person name="Nielsen C."/>
            <person name="Nizzari M."/>
            <person name="Norbu C."/>
            <person name="Norbu N."/>
            <person name="O'donnell P."/>
            <person name="Okoawo O."/>
            <person name="O'leary S."/>
            <person name="Omotosho B."/>
            <person name="O'neill K."/>
            <person name="Osman S."/>
            <person name="Parker S."/>
            <person name="Perrin D."/>
            <person name="Phunkhang P."/>
            <person name="Piqani B."/>
            <person name="Purcell S."/>
            <person name="Rachupka T."/>
            <person name="Ramasamy U."/>
            <person name="Rameau R."/>
            <person name="Ray V."/>
            <person name="Raymond C."/>
            <person name="Retta R."/>
            <person name="Richardson S."/>
            <person name="Rise C."/>
            <person name="Rodriguez J."/>
            <person name="Rogers J."/>
            <person name="Rogov P."/>
            <person name="Rutman M."/>
            <person name="Schupbach R."/>
            <person name="Seaman C."/>
            <person name="Settipalli S."/>
            <person name="Sharpe T."/>
            <person name="Sheridan J."/>
            <person name="Sherpa N."/>
            <person name="Shi J."/>
            <person name="Smirnov S."/>
            <person name="Smith C."/>
            <person name="Sougnez C."/>
            <person name="Spencer B."/>
            <person name="Stalker J."/>
            <person name="Stange-thomann N."/>
            <person name="Stavropoulos S."/>
            <person name="Stetson K."/>
            <person name="Stone C."/>
            <person name="Stone S."/>
            <person name="Stubbs M."/>
            <person name="Talamas J."/>
            <person name="Tchuinga P."/>
            <person name="Tenzing P."/>
            <person name="Tesfaye S."/>
            <person name="Theodore J."/>
            <person name="Thoulutsang Y."/>
            <person name="Topham K."/>
            <person name="Towey S."/>
            <person name="Tsamla T."/>
            <person name="Tsomo N."/>
            <person name="Vallee D."/>
            <person name="Vassiliev H."/>
            <person name="Venkataraman V."/>
            <person name="Vinson J."/>
            <person name="Vo A."/>
            <person name="Wade C."/>
            <person name="Wang S."/>
            <person name="Wangchuk T."/>
            <person name="Wangdi T."/>
            <person name="Whittaker C."/>
            <person name="Wilkinson J."/>
            <person name="Wu Y."/>
            <person name="Wyman D."/>
            <person name="Yadav S."/>
            <person name="Yang S."/>
            <person name="Yang X."/>
            <person name="Yeager S."/>
            <person name="Yee E."/>
            <person name="Young G."/>
            <person name="Zainoun J."/>
            <person name="Zembeck L."/>
            <person name="Zimmer A."/>
            <person name="Zody M."/>
            <person name="Lander E."/>
        </authorList>
    </citation>
    <scope>NUCLEOTIDE SEQUENCE [LARGE SCALE GENOMIC DNA]</scope>
</reference>
<dbReference type="PANTHER" id="PTHR24251">
    <property type="entry name" value="OVOCHYMASE-RELATED"/>
    <property type="match status" value="1"/>
</dbReference>
<proteinExistence type="predicted"/>
<keyword evidence="1" id="KW-0677">Repeat</keyword>
<feature type="domain" description="CUB" evidence="7">
    <location>
        <begin position="44"/>
        <end position="162"/>
    </location>
</feature>
<keyword evidence="6" id="KW-0732">Signal</keyword>
<dbReference type="AlphaFoldDB" id="H2ZLC7"/>
<accession>H2ZLC7</accession>
<feature type="compositionally biased region" description="Low complexity" evidence="4">
    <location>
        <begin position="262"/>
        <end position="277"/>
    </location>
</feature>
<keyword evidence="5" id="KW-0812">Transmembrane</keyword>
<dbReference type="STRING" id="51511.ENSCSAVP00000018393"/>
<feature type="region of interest" description="Disordered" evidence="4">
    <location>
        <begin position="475"/>
        <end position="543"/>
    </location>
</feature>
<evidence type="ECO:0000313" key="8">
    <source>
        <dbReference type="Ensembl" id="ENSCSAVP00000018393.1"/>
    </source>
</evidence>
<dbReference type="Gene3D" id="2.60.120.290">
    <property type="entry name" value="Spermadhesin, CUB domain"/>
    <property type="match status" value="1"/>
</dbReference>
<feature type="region of interest" description="Disordered" evidence="4">
    <location>
        <begin position="200"/>
        <end position="302"/>
    </location>
</feature>
<feature type="transmembrane region" description="Helical" evidence="5">
    <location>
        <begin position="310"/>
        <end position="332"/>
    </location>
</feature>
<dbReference type="SMART" id="SM00042">
    <property type="entry name" value="CUB"/>
    <property type="match status" value="1"/>
</dbReference>
<evidence type="ECO:0000256" key="3">
    <source>
        <dbReference type="PROSITE-ProRule" id="PRU00059"/>
    </source>
</evidence>
<evidence type="ECO:0000256" key="5">
    <source>
        <dbReference type="SAM" id="Phobius"/>
    </source>
</evidence>
<keyword evidence="5" id="KW-0472">Membrane</keyword>
<keyword evidence="9" id="KW-1185">Reference proteome</keyword>
<protein>
    <recommendedName>
        <fullName evidence="7">CUB domain-containing protein</fullName>
    </recommendedName>
</protein>
<organism evidence="8 9">
    <name type="scientific">Ciona savignyi</name>
    <name type="common">Pacific transparent sea squirt</name>
    <dbReference type="NCBI Taxonomy" id="51511"/>
    <lineage>
        <taxon>Eukaryota</taxon>
        <taxon>Metazoa</taxon>
        <taxon>Chordata</taxon>
        <taxon>Tunicata</taxon>
        <taxon>Ascidiacea</taxon>
        <taxon>Phlebobranchia</taxon>
        <taxon>Cionidae</taxon>
        <taxon>Ciona</taxon>
    </lineage>
</organism>
<sequence>MKQLLILVFIPGIWCSTTLAPPIEHRKDTETCCAISDSTSSPRCSLTNLVASPVFQLALTPNYPNRFPIDKLCAWTIRCRKEHRIRLEFRDFYLIKPAVGGCVDQALTIWSPLSNLDMGPFCGNSGLPSIVSAGNLLVVRLKSEIPSSGEEYRGFTMAFRETSEDPTIELKAPNWHSNKNLRLNEAQLIARINSLQPRAAPTIPPARNNGAILPNAAQGTIRSPPPSNRSQNNRPRRPNGIGTRPQRPNRPSGNDNAPTFARSPNQQGQRNRPRQPSLYGPNQRTRVVITGNRNNKPKENKSSLPLPIEVLVGIGIGGVVLIAFLIFLLCCIRRNCKQRKKTPENEVSTPNTEPTSVDTGRGTSIPSSVDHPDSVPRREQGYKKNDNHAYVHDNSYLSYPPVYTNPHGHGSLPVTGGHNPMYQQQPPYAHNYGQYGGYATMPQQAAPPVMLYDPATGSMFNSMQLQVIPPNYQPAQEPVSVPVPVVDNGRNCAIPATRDRSRPKRSRQSRTSTQQRTQRTSKAKSKDAPERNRSKRRRTKRRR</sequence>
<evidence type="ECO:0000259" key="7">
    <source>
        <dbReference type="PROSITE" id="PS01180"/>
    </source>
</evidence>
<reference evidence="8" key="3">
    <citation type="submission" date="2025-09" db="UniProtKB">
        <authorList>
            <consortium name="Ensembl"/>
        </authorList>
    </citation>
    <scope>IDENTIFICATION</scope>
</reference>
<evidence type="ECO:0000256" key="1">
    <source>
        <dbReference type="ARBA" id="ARBA00022737"/>
    </source>
</evidence>
<feature type="compositionally biased region" description="Basic and acidic residues" evidence="4">
    <location>
        <begin position="370"/>
        <end position="387"/>
    </location>
</feature>
<feature type="compositionally biased region" description="Low complexity" evidence="4">
    <location>
        <begin position="509"/>
        <end position="520"/>
    </location>
</feature>
<dbReference type="InParanoid" id="H2ZLC7"/>
<keyword evidence="2" id="KW-1015">Disulfide bond</keyword>
<feature type="chain" id="PRO_5003578580" description="CUB domain-containing protein" evidence="6">
    <location>
        <begin position="21"/>
        <end position="543"/>
    </location>
</feature>
<evidence type="ECO:0000256" key="2">
    <source>
        <dbReference type="ARBA" id="ARBA00023157"/>
    </source>
</evidence>
<dbReference type="SUPFAM" id="SSF49854">
    <property type="entry name" value="Spermadhesin, CUB domain"/>
    <property type="match status" value="1"/>
</dbReference>
<dbReference type="HOGENOM" id="CLU_501474_0_0_1"/>
<feature type="compositionally biased region" description="Basic residues" evidence="4">
    <location>
        <begin position="533"/>
        <end position="543"/>
    </location>
</feature>
<dbReference type="PROSITE" id="PS01180">
    <property type="entry name" value="CUB"/>
    <property type="match status" value="1"/>
</dbReference>
<feature type="region of interest" description="Disordered" evidence="4">
    <location>
        <begin position="339"/>
        <end position="387"/>
    </location>
</feature>